<evidence type="ECO:0008006" key="9">
    <source>
        <dbReference type="Google" id="ProtNLM"/>
    </source>
</evidence>
<gene>
    <name evidence="7" type="ORF">NEMVEDRAFT_v1g236781</name>
</gene>
<dbReference type="GO" id="GO:0016020">
    <property type="term" value="C:membrane"/>
    <property type="evidence" value="ECO:0007669"/>
    <property type="project" value="UniProtKB-SubCell"/>
</dbReference>
<dbReference type="EMBL" id="DS469557">
    <property type="protein sequence ID" value="EDO43124.1"/>
    <property type="molecule type" value="Genomic_DNA"/>
</dbReference>
<dbReference type="PANTHER" id="PTHR28599">
    <property type="entry name" value="SMALL INTEGRAL MEMBRANE PROTEIN 12"/>
    <property type="match status" value="1"/>
</dbReference>
<dbReference type="STRING" id="45351.A7RZM5"/>
<feature type="transmembrane region" description="Helical" evidence="6">
    <location>
        <begin position="12"/>
        <end position="31"/>
    </location>
</feature>
<comment type="similarity">
    <text evidence="2">Belongs to the SMIM12 family.</text>
</comment>
<reference evidence="7 8" key="1">
    <citation type="journal article" date="2007" name="Science">
        <title>Sea anemone genome reveals ancestral eumetazoan gene repertoire and genomic organization.</title>
        <authorList>
            <person name="Putnam N.H."/>
            <person name="Srivastava M."/>
            <person name="Hellsten U."/>
            <person name="Dirks B."/>
            <person name="Chapman J."/>
            <person name="Salamov A."/>
            <person name="Terry A."/>
            <person name="Shapiro H."/>
            <person name="Lindquist E."/>
            <person name="Kapitonov V.V."/>
            <person name="Jurka J."/>
            <person name="Genikhovich G."/>
            <person name="Grigoriev I.V."/>
            <person name="Lucas S.M."/>
            <person name="Steele R.E."/>
            <person name="Finnerty J.R."/>
            <person name="Technau U."/>
            <person name="Martindale M.Q."/>
            <person name="Rokhsar D.S."/>
        </authorList>
    </citation>
    <scope>NUCLEOTIDE SEQUENCE [LARGE SCALE GENOMIC DNA]</scope>
    <source>
        <strain evidence="8">CH2 X CH6</strain>
    </source>
</reference>
<evidence type="ECO:0000256" key="5">
    <source>
        <dbReference type="ARBA" id="ARBA00023136"/>
    </source>
</evidence>
<evidence type="ECO:0000313" key="7">
    <source>
        <dbReference type="EMBL" id="EDO43124.1"/>
    </source>
</evidence>
<evidence type="ECO:0000256" key="6">
    <source>
        <dbReference type="SAM" id="Phobius"/>
    </source>
</evidence>
<comment type="subcellular location">
    <subcellularLocation>
        <location evidence="1">Membrane</location>
        <topology evidence="1">Single-pass membrane protein</topology>
    </subcellularLocation>
</comment>
<evidence type="ECO:0000256" key="3">
    <source>
        <dbReference type="ARBA" id="ARBA00022692"/>
    </source>
</evidence>
<evidence type="ECO:0000256" key="4">
    <source>
        <dbReference type="ARBA" id="ARBA00022989"/>
    </source>
</evidence>
<dbReference type="AlphaFoldDB" id="A7RZM5"/>
<evidence type="ECO:0000256" key="2">
    <source>
        <dbReference type="ARBA" id="ARBA00007304"/>
    </source>
</evidence>
<dbReference type="OMA" id="YIFETRF"/>
<dbReference type="Proteomes" id="UP000001593">
    <property type="component" value="Unassembled WGS sequence"/>
</dbReference>
<keyword evidence="3 6" id="KW-0812">Transmembrane</keyword>
<proteinExistence type="inferred from homology"/>
<evidence type="ECO:0000313" key="8">
    <source>
        <dbReference type="Proteomes" id="UP000001593"/>
    </source>
</evidence>
<evidence type="ECO:0000256" key="1">
    <source>
        <dbReference type="ARBA" id="ARBA00004167"/>
    </source>
</evidence>
<dbReference type="PhylomeDB" id="A7RZM5"/>
<accession>A7RZM5</accession>
<name>A7RZM5_NEMVE</name>
<keyword evidence="4 6" id="KW-1133">Transmembrane helix</keyword>
<dbReference type="InParanoid" id="A7RZM5"/>
<dbReference type="Pfam" id="PF15990">
    <property type="entry name" value="UPF0767"/>
    <property type="match status" value="1"/>
</dbReference>
<dbReference type="eggNOG" id="ENOG502S7ZP">
    <property type="taxonomic scope" value="Eukaryota"/>
</dbReference>
<sequence>MWPLILAGARAYAPYIVFPFAVTVGAVGYIFETRFRNAEKWQKTTESTLEQRSDRQLDKLLDATEVGKLQYRDVMPETMFDKNQGYKRGFTGRSIHAEETSKDS</sequence>
<dbReference type="HOGENOM" id="CLU_160787_0_0_1"/>
<dbReference type="InterPro" id="IPR031933">
    <property type="entry name" value="UPF0767"/>
</dbReference>
<keyword evidence="8" id="KW-1185">Reference proteome</keyword>
<protein>
    <recommendedName>
        <fullName evidence="9">Small integral membrane protein 12</fullName>
    </recommendedName>
</protein>
<organism evidence="7 8">
    <name type="scientific">Nematostella vectensis</name>
    <name type="common">Starlet sea anemone</name>
    <dbReference type="NCBI Taxonomy" id="45351"/>
    <lineage>
        <taxon>Eukaryota</taxon>
        <taxon>Metazoa</taxon>
        <taxon>Cnidaria</taxon>
        <taxon>Anthozoa</taxon>
        <taxon>Hexacorallia</taxon>
        <taxon>Actiniaria</taxon>
        <taxon>Edwardsiidae</taxon>
        <taxon>Nematostella</taxon>
    </lineage>
</organism>
<dbReference type="PANTHER" id="PTHR28599:SF1">
    <property type="entry name" value="SMALL INTEGRAL MEMBRANE PROTEIN 12"/>
    <property type="match status" value="1"/>
</dbReference>
<keyword evidence="5 6" id="KW-0472">Membrane</keyword>